<proteinExistence type="predicted"/>
<organism evidence="2">
    <name type="scientific">marine sediment metagenome</name>
    <dbReference type="NCBI Taxonomy" id="412755"/>
    <lineage>
        <taxon>unclassified sequences</taxon>
        <taxon>metagenomes</taxon>
        <taxon>ecological metagenomes</taxon>
    </lineage>
</organism>
<keyword evidence="1" id="KW-1133">Transmembrane helix</keyword>
<reference evidence="2" key="1">
    <citation type="journal article" date="2015" name="Nature">
        <title>Complex archaea that bridge the gap between prokaryotes and eukaryotes.</title>
        <authorList>
            <person name="Spang A."/>
            <person name="Saw J.H."/>
            <person name="Jorgensen S.L."/>
            <person name="Zaremba-Niedzwiedzka K."/>
            <person name="Martijn J."/>
            <person name="Lind A.E."/>
            <person name="van Eijk R."/>
            <person name="Schleper C."/>
            <person name="Guy L."/>
            <person name="Ettema T.J."/>
        </authorList>
    </citation>
    <scope>NUCLEOTIDE SEQUENCE</scope>
</reference>
<name>A0A0F8YRZ4_9ZZZZ</name>
<comment type="caution">
    <text evidence="2">The sequence shown here is derived from an EMBL/GenBank/DDBJ whole genome shotgun (WGS) entry which is preliminary data.</text>
</comment>
<keyword evidence="1" id="KW-0472">Membrane</keyword>
<feature type="transmembrane region" description="Helical" evidence="1">
    <location>
        <begin position="12"/>
        <end position="31"/>
    </location>
</feature>
<sequence length="76" mass="8586">NKVIGKCVKRSWEILLSIAIAIILFAGIAFADIPSWFNPAEDLKRWTKLLAQGDLSKDDFEWLIAGKKDLAEIIRT</sequence>
<evidence type="ECO:0000313" key="2">
    <source>
        <dbReference type="EMBL" id="KKK50796.1"/>
    </source>
</evidence>
<accession>A0A0F8YRZ4</accession>
<dbReference type="EMBL" id="LAZR01067839">
    <property type="protein sequence ID" value="KKK50796.1"/>
    <property type="molecule type" value="Genomic_DNA"/>
</dbReference>
<dbReference type="AlphaFoldDB" id="A0A0F8YRZ4"/>
<gene>
    <name evidence="2" type="ORF">LCGC14_3121460</name>
</gene>
<protein>
    <submittedName>
        <fullName evidence="2">Uncharacterized protein</fullName>
    </submittedName>
</protein>
<keyword evidence="1" id="KW-0812">Transmembrane</keyword>
<evidence type="ECO:0000256" key="1">
    <source>
        <dbReference type="SAM" id="Phobius"/>
    </source>
</evidence>
<feature type="non-terminal residue" evidence="2">
    <location>
        <position position="1"/>
    </location>
</feature>